<dbReference type="SUPFAM" id="SSF53448">
    <property type="entry name" value="Nucleotide-diphospho-sugar transferases"/>
    <property type="match status" value="1"/>
</dbReference>
<evidence type="ECO:0000313" key="7">
    <source>
        <dbReference type="EMBL" id="SKB70432.1"/>
    </source>
</evidence>
<evidence type="ECO:0000256" key="3">
    <source>
        <dbReference type="ARBA" id="ARBA00022676"/>
    </source>
</evidence>
<evidence type="ECO:0000256" key="2">
    <source>
        <dbReference type="ARBA" id="ARBA00006739"/>
    </source>
</evidence>
<dbReference type="RefSeq" id="WP_176146205.1">
    <property type="nucleotide sequence ID" value="NZ_FUYS01000006.1"/>
</dbReference>
<evidence type="ECO:0000256" key="1">
    <source>
        <dbReference type="ARBA" id="ARBA00001946"/>
    </source>
</evidence>
<organism evidence="7 8">
    <name type="scientific">Parapedobacter luteus</name>
    <dbReference type="NCBI Taxonomy" id="623280"/>
    <lineage>
        <taxon>Bacteria</taxon>
        <taxon>Pseudomonadati</taxon>
        <taxon>Bacteroidota</taxon>
        <taxon>Sphingobacteriia</taxon>
        <taxon>Sphingobacteriales</taxon>
        <taxon>Sphingobacteriaceae</taxon>
        <taxon>Parapedobacter</taxon>
    </lineage>
</organism>
<comment type="similarity">
    <text evidence="2">Belongs to the glycosyltransferase 2 family.</text>
</comment>
<dbReference type="STRING" id="623280.SAMN05660226_02782"/>
<dbReference type="InterPro" id="IPR050256">
    <property type="entry name" value="Glycosyltransferase_2"/>
</dbReference>
<name>A0A1T5DFF3_9SPHI</name>
<dbReference type="InterPro" id="IPR029044">
    <property type="entry name" value="Nucleotide-diphossugar_trans"/>
</dbReference>
<gene>
    <name evidence="7" type="ORF">SAMN05660226_02782</name>
</gene>
<keyword evidence="5" id="KW-0460">Magnesium</keyword>
<evidence type="ECO:0000259" key="6">
    <source>
        <dbReference type="Pfam" id="PF00535"/>
    </source>
</evidence>
<dbReference type="Pfam" id="PF00535">
    <property type="entry name" value="Glycos_transf_2"/>
    <property type="match status" value="1"/>
</dbReference>
<dbReference type="EMBL" id="FUYS01000006">
    <property type="protein sequence ID" value="SKB70432.1"/>
    <property type="molecule type" value="Genomic_DNA"/>
</dbReference>
<dbReference type="GO" id="GO:0016757">
    <property type="term" value="F:glycosyltransferase activity"/>
    <property type="evidence" value="ECO:0007669"/>
    <property type="project" value="UniProtKB-KW"/>
</dbReference>
<reference evidence="7 8" key="1">
    <citation type="submission" date="2017-02" db="EMBL/GenBank/DDBJ databases">
        <authorList>
            <person name="Peterson S.W."/>
        </authorList>
    </citation>
    <scope>NUCLEOTIDE SEQUENCE [LARGE SCALE GENOMIC DNA]</scope>
    <source>
        <strain evidence="7 8">DSM 22899</strain>
    </source>
</reference>
<dbReference type="AlphaFoldDB" id="A0A1T5DFF3"/>
<dbReference type="PANTHER" id="PTHR48090">
    <property type="entry name" value="UNDECAPRENYL-PHOSPHATE 4-DEOXY-4-FORMAMIDO-L-ARABINOSE TRANSFERASE-RELATED"/>
    <property type="match status" value="1"/>
</dbReference>
<sequence>MTCSIIIRSYNEERHIGRLMDGIQRQQLPVGVSLEVIVVDSGSNDSTVAIAKSMGAKIIKIKKENFSFGRALNIGCNQAKGDILLFASAHVYPVFNDWIEKMIAPFSSQRVALVYGRQIGNEQTHFSEQQVFEKWFPSKSNYVQSTPFCNNANCAIRKKLWESQHYNESLTGLEDLDWAQKIMNKGHQIVYEADAVIVHVHEETPKKIKNRYQREAIALKQILPRVHFDFFDFLWLFTSNTASDWFHALQKGILWKEWKNIISFRFMQFYGTYLGHKQKGIITQELKNRFYYPNGISKAKHPENESRRYETGKKIEYD</sequence>
<dbReference type="PANTHER" id="PTHR48090:SF10">
    <property type="entry name" value="GLUCOSYL-3-PHOSPHOGLYCERATE SYNTHASE"/>
    <property type="match status" value="1"/>
</dbReference>
<keyword evidence="8" id="KW-1185">Reference proteome</keyword>
<dbReference type="InterPro" id="IPR001173">
    <property type="entry name" value="Glyco_trans_2-like"/>
</dbReference>
<feature type="domain" description="Glycosyltransferase 2-like" evidence="6">
    <location>
        <begin position="4"/>
        <end position="157"/>
    </location>
</feature>
<accession>A0A1T5DFF3</accession>
<evidence type="ECO:0000256" key="5">
    <source>
        <dbReference type="ARBA" id="ARBA00022842"/>
    </source>
</evidence>
<keyword evidence="3" id="KW-0328">Glycosyltransferase</keyword>
<comment type="cofactor">
    <cofactor evidence="1">
        <name>Mg(2+)</name>
        <dbReference type="ChEBI" id="CHEBI:18420"/>
    </cofactor>
</comment>
<keyword evidence="4 7" id="KW-0808">Transferase</keyword>
<evidence type="ECO:0000313" key="8">
    <source>
        <dbReference type="Proteomes" id="UP000190541"/>
    </source>
</evidence>
<protein>
    <submittedName>
        <fullName evidence="7">Glycosyl transferase family 2</fullName>
    </submittedName>
</protein>
<dbReference type="Proteomes" id="UP000190541">
    <property type="component" value="Unassembled WGS sequence"/>
</dbReference>
<dbReference type="Gene3D" id="3.90.550.10">
    <property type="entry name" value="Spore Coat Polysaccharide Biosynthesis Protein SpsA, Chain A"/>
    <property type="match status" value="1"/>
</dbReference>
<proteinExistence type="inferred from homology"/>
<evidence type="ECO:0000256" key="4">
    <source>
        <dbReference type="ARBA" id="ARBA00022679"/>
    </source>
</evidence>